<feature type="region of interest" description="Disordered" evidence="1">
    <location>
        <begin position="1"/>
        <end position="35"/>
    </location>
</feature>
<gene>
    <name evidence="2" type="ORF">BACCIP111899_00973</name>
</gene>
<evidence type="ECO:0000256" key="1">
    <source>
        <dbReference type="SAM" id="MobiDB-lite"/>
    </source>
</evidence>
<evidence type="ECO:0008006" key="4">
    <source>
        <dbReference type="Google" id="ProtNLM"/>
    </source>
</evidence>
<evidence type="ECO:0000313" key="2">
    <source>
        <dbReference type="EMBL" id="CAG9611801.1"/>
    </source>
</evidence>
<name>A0ABM8Y7V4_9BACI</name>
<protein>
    <recommendedName>
        <fullName evidence="4">Spore protein</fullName>
    </recommendedName>
</protein>
<comment type="caution">
    <text evidence="2">The sequence shown here is derived from an EMBL/GenBank/DDBJ whole genome shotgun (WGS) entry which is preliminary data.</text>
</comment>
<reference evidence="2 3" key="1">
    <citation type="submission" date="2021-10" db="EMBL/GenBank/DDBJ databases">
        <authorList>
            <person name="Criscuolo A."/>
        </authorList>
    </citation>
    <scope>NUCLEOTIDE SEQUENCE [LARGE SCALE GENOMIC DNA]</scope>
    <source>
        <strain evidence="3">CIP 111899</strain>
    </source>
</reference>
<sequence>MAKNKNENKKNQTQNKQNKPETGNPKLDGPNFPAT</sequence>
<keyword evidence="3" id="KW-1185">Reference proteome</keyword>
<accession>A0ABM8Y7V4</accession>
<dbReference type="Proteomes" id="UP000789423">
    <property type="component" value="Unassembled WGS sequence"/>
</dbReference>
<dbReference type="EMBL" id="CAKJTI010000003">
    <property type="protein sequence ID" value="CAG9611801.1"/>
    <property type="molecule type" value="Genomic_DNA"/>
</dbReference>
<proteinExistence type="predicted"/>
<feature type="compositionally biased region" description="Basic and acidic residues" evidence="1">
    <location>
        <begin position="1"/>
        <end position="10"/>
    </location>
</feature>
<evidence type="ECO:0000313" key="3">
    <source>
        <dbReference type="Proteomes" id="UP000789423"/>
    </source>
</evidence>
<organism evidence="2 3">
    <name type="scientific">Bacillus rhizoplanae</name>
    <dbReference type="NCBI Taxonomy" id="2880966"/>
    <lineage>
        <taxon>Bacteria</taxon>
        <taxon>Bacillati</taxon>
        <taxon>Bacillota</taxon>
        <taxon>Bacilli</taxon>
        <taxon>Bacillales</taxon>
        <taxon>Bacillaceae</taxon>
        <taxon>Bacillus</taxon>
    </lineage>
</organism>